<feature type="transmembrane region" description="Helical" evidence="5">
    <location>
        <begin position="205"/>
        <end position="225"/>
    </location>
</feature>
<dbReference type="RefSeq" id="WP_047006650.1">
    <property type="nucleotide sequence ID" value="NZ_LBHC01000001.1"/>
</dbReference>
<evidence type="ECO:0000256" key="4">
    <source>
        <dbReference type="ARBA" id="ARBA00023136"/>
    </source>
</evidence>
<evidence type="ECO:0000256" key="1">
    <source>
        <dbReference type="ARBA" id="ARBA00004141"/>
    </source>
</evidence>
<accession>A0A0G9MWV7</accession>
<dbReference type="Proteomes" id="UP000053070">
    <property type="component" value="Unassembled WGS sequence"/>
</dbReference>
<dbReference type="PANTHER" id="PTHR10283">
    <property type="entry name" value="SOLUTE CARRIER FAMILY 13 MEMBER"/>
    <property type="match status" value="1"/>
</dbReference>
<reference evidence="6 7" key="1">
    <citation type="submission" date="2015-04" db="EMBL/GenBank/DDBJ databases">
        <title>The draft genome sequence of Erythrobacr gangjinensis K7-2.</title>
        <authorList>
            <person name="Zhuang L."/>
            <person name="Liu Y."/>
            <person name="Shao Z."/>
        </authorList>
    </citation>
    <scope>NUCLEOTIDE SEQUENCE [LARGE SCALE GENOMIC DNA]</scope>
    <source>
        <strain evidence="6 7">K7-2</strain>
    </source>
</reference>
<dbReference type="AlphaFoldDB" id="A0A0G9MWV7"/>
<proteinExistence type="predicted"/>
<evidence type="ECO:0000256" key="2">
    <source>
        <dbReference type="ARBA" id="ARBA00022692"/>
    </source>
</evidence>
<evidence type="ECO:0000313" key="6">
    <source>
        <dbReference type="EMBL" id="KLE33748.1"/>
    </source>
</evidence>
<comment type="caution">
    <text evidence="6">The sequence shown here is derived from an EMBL/GenBank/DDBJ whole genome shotgun (WGS) entry which is preliminary data.</text>
</comment>
<name>A0A0G9MWV7_9SPHN</name>
<evidence type="ECO:0000256" key="5">
    <source>
        <dbReference type="SAM" id="Phobius"/>
    </source>
</evidence>
<feature type="transmembrane region" description="Helical" evidence="5">
    <location>
        <begin position="56"/>
        <end position="74"/>
    </location>
</feature>
<gene>
    <name evidence="6" type="ORF">AAW01_06650</name>
</gene>
<evidence type="ECO:0000256" key="3">
    <source>
        <dbReference type="ARBA" id="ARBA00022989"/>
    </source>
</evidence>
<dbReference type="PATRIC" id="fig|502682.8.peg.1356"/>
<feature type="transmembrane region" description="Helical" evidence="5">
    <location>
        <begin position="156"/>
        <end position="177"/>
    </location>
</feature>
<comment type="subcellular location">
    <subcellularLocation>
        <location evidence="1">Membrane</location>
        <topology evidence="1">Multi-pass membrane protein</topology>
    </subcellularLocation>
</comment>
<evidence type="ECO:0000313" key="7">
    <source>
        <dbReference type="Proteomes" id="UP000053070"/>
    </source>
</evidence>
<sequence>LGVPAVLVLVPLAWWLLSRFEGAKSDVSQDTADKVAGMIDRKVAALGPMSVAEKRVIGMFAFIASLWIFGIPLRELEIGGVQPLSGLSDSVAAIIGVVLCFLIPAGDRSDRAARLLDWKTAESIPWGVVLLFGGGMALAGAMRYSGMSAWLGGELAIIGTLPVILLIALVTLLIIFLTEITSNVATAAATMPVLIAVGEASDIDVALLAAPVALAASCAFMLPMATGPNAVIYASGKISLEQMARAGFRLNLLASVAIIALSYLLAPLVF</sequence>
<dbReference type="Pfam" id="PF00939">
    <property type="entry name" value="Na_sulph_symp"/>
    <property type="match status" value="1"/>
</dbReference>
<feature type="transmembrane region" description="Helical" evidence="5">
    <location>
        <begin position="86"/>
        <end position="104"/>
    </location>
</feature>
<feature type="transmembrane region" description="Helical" evidence="5">
    <location>
        <begin position="124"/>
        <end position="144"/>
    </location>
</feature>
<feature type="transmembrane region" description="Helical" evidence="5">
    <location>
        <begin position="246"/>
        <end position="266"/>
    </location>
</feature>
<dbReference type="GO" id="GO:0008514">
    <property type="term" value="F:organic anion transmembrane transporter activity"/>
    <property type="evidence" value="ECO:0007669"/>
    <property type="project" value="UniProtKB-ARBA"/>
</dbReference>
<protein>
    <recommendedName>
        <fullName evidence="8">Anion transporter</fullName>
    </recommendedName>
</protein>
<keyword evidence="2 5" id="KW-0812">Transmembrane</keyword>
<keyword evidence="3 5" id="KW-1133">Transmembrane helix</keyword>
<keyword evidence="4 5" id="KW-0472">Membrane</keyword>
<dbReference type="EMBL" id="LBHC01000001">
    <property type="protein sequence ID" value="KLE33748.1"/>
    <property type="molecule type" value="Genomic_DNA"/>
</dbReference>
<evidence type="ECO:0008006" key="8">
    <source>
        <dbReference type="Google" id="ProtNLM"/>
    </source>
</evidence>
<dbReference type="PANTHER" id="PTHR10283:SF82">
    <property type="entry name" value="SOLUTE CARRIER FAMILY 13 MEMBER 2"/>
    <property type="match status" value="1"/>
</dbReference>
<dbReference type="GO" id="GO:1905039">
    <property type="term" value="P:carboxylic acid transmembrane transport"/>
    <property type="evidence" value="ECO:0007669"/>
    <property type="project" value="UniProtKB-ARBA"/>
</dbReference>
<keyword evidence="7" id="KW-1185">Reference proteome</keyword>
<dbReference type="GO" id="GO:0005886">
    <property type="term" value="C:plasma membrane"/>
    <property type="evidence" value="ECO:0007669"/>
    <property type="project" value="TreeGrafter"/>
</dbReference>
<dbReference type="InterPro" id="IPR001898">
    <property type="entry name" value="SLC13A/DASS"/>
</dbReference>
<organism evidence="6 7">
    <name type="scientific">Aurantiacibacter gangjinensis</name>
    <dbReference type="NCBI Taxonomy" id="502682"/>
    <lineage>
        <taxon>Bacteria</taxon>
        <taxon>Pseudomonadati</taxon>
        <taxon>Pseudomonadota</taxon>
        <taxon>Alphaproteobacteria</taxon>
        <taxon>Sphingomonadales</taxon>
        <taxon>Erythrobacteraceae</taxon>
        <taxon>Aurantiacibacter</taxon>
    </lineage>
</organism>
<feature type="non-terminal residue" evidence="6">
    <location>
        <position position="1"/>
    </location>
</feature>